<feature type="binding site" evidence="4">
    <location>
        <begin position="202"/>
        <end position="205"/>
    </location>
    <ligand>
        <name>substrate</name>
    </ligand>
</feature>
<dbReference type="EC" id="2.1.1.297" evidence="4"/>
<dbReference type="EMBL" id="CP000859">
    <property type="protein sequence ID" value="ABW66283.1"/>
    <property type="molecule type" value="Genomic_DNA"/>
</dbReference>
<dbReference type="KEGG" id="dol:Dole_0473"/>
<dbReference type="Proteomes" id="UP000008561">
    <property type="component" value="Chromosome"/>
</dbReference>
<name>A8ZTL9_DESOH</name>
<dbReference type="PROSITE" id="PS00092">
    <property type="entry name" value="N6_MTASE"/>
    <property type="match status" value="1"/>
</dbReference>
<evidence type="ECO:0000259" key="5">
    <source>
        <dbReference type="Pfam" id="PF13847"/>
    </source>
</evidence>
<dbReference type="NCBIfam" id="TIGR00536">
    <property type="entry name" value="hemK_fam"/>
    <property type="match status" value="1"/>
</dbReference>
<keyword evidence="2 4" id="KW-0808">Transferase</keyword>
<dbReference type="NCBIfam" id="TIGR03534">
    <property type="entry name" value="RF_mod_PrmC"/>
    <property type="match status" value="1"/>
</dbReference>
<evidence type="ECO:0000256" key="3">
    <source>
        <dbReference type="ARBA" id="ARBA00022691"/>
    </source>
</evidence>
<keyword evidence="3 4" id="KW-0949">S-adenosyl-L-methionine</keyword>
<feature type="domain" description="Release factor glutamine methyltransferase N-terminal" evidence="6">
    <location>
        <begin position="12"/>
        <end position="82"/>
    </location>
</feature>
<dbReference type="PRINTS" id="PR00507">
    <property type="entry name" value="N12N6MTFRASE"/>
</dbReference>
<dbReference type="OrthoDB" id="9800643at2"/>
<dbReference type="SUPFAM" id="SSF53335">
    <property type="entry name" value="S-adenosyl-L-methionine-dependent methyltransferases"/>
    <property type="match status" value="1"/>
</dbReference>
<dbReference type="eggNOG" id="COG2890">
    <property type="taxonomic scope" value="Bacteria"/>
</dbReference>
<accession>A8ZTL9</accession>
<protein>
    <recommendedName>
        <fullName evidence="4">Release factor glutamine methyltransferase</fullName>
        <shortName evidence="4">RF MTase</shortName>
        <ecNumber evidence="4">2.1.1.297</ecNumber>
    </recommendedName>
    <alternativeName>
        <fullName evidence="4">N5-glutamine methyltransferase PrmC</fullName>
    </alternativeName>
    <alternativeName>
        <fullName evidence="4">Protein-(glutamine-N5) MTase PrmC</fullName>
    </alternativeName>
    <alternativeName>
        <fullName evidence="4">Protein-glutamine N-methyltransferase PrmC</fullName>
    </alternativeName>
</protein>
<reference evidence="7 8" key="1">
    <citation type="submission" date="2007-10" db="EMBL/GenBank/DDBJ databases">
        <title>Complete sequence of Desulfococcus oleovorans Hxd3.</title>
        <authorList>
            <consortium name="US DOE Joint Genome Institute"/>
            <person name="Copeland A."/>
            <person name="Lucas S."/>
            <person name="Lapidus A."/>
            <person name="Barry K."/>
            <person name="Glavina del Rio T."/>
            <person name="Dalin E."/>
            <person name="Tice H."/>
            <person name="Pitluck S."/>
            <person name="Kiss H."/>
            <person name="Brettin T."/>
            <person name="Bruce D."/>
            <person name="Detter J.C."/>
            <person name="Han C."/>
            <person name="Schmutz J."/>
            <person name="Larimer F."/>
            <person name="Land M."/>
            <person name="Hauser L."/>
            <person name="Kyrpides N."/>
            <person name="Kim E."/>
            <person name="Wawrik B."/>
            <person name="Richardson P."/>
        </authorList>
    </citation>
    <scope>NUCLEOTIDE SEQUENCE [LARGE SCALE GENOMIC DNA]</scope>
    <source>
        <strain evidence="8">DSM 6200 / JCM 39069 / Hxd3</strain>
    </source>
</reference>
<dbReference type="Gene3D" id="1.10.8.10">
    <property type="entry name" value="DNA helicase RuvA subunit, C-terminal domain"/>
    <property type="match status" value="1"/>
</dbReference>
<dbReference type="GO" id="GO:0032259">
    <property type="term" value="P:methylation"/>
    <property type="evidence" value="ECO:0007669"/>
    <property type="project" value="UniProtKB-KW"/>
</dbReference>
<dbReference type="PANTHER" id="PTHR18895:SF74">
    <property type="entry name" value="MTRF1L RELEASE FACTOR GLUTAMINE METHYLTRANSFERASE"/>
    <property type="match status" value="1"/>
</dbReference>
<dbReference type="GO" id="GO:0003676">
    <property type="term" value="F:nucleic acid binding"/>
    <property type="evidence" value="ECO:0007669"/>
    <property type="project" value="InterPro"/>
</dbReference>
<dbReference type="Pfam" id="PF17827">
    <property type="entry name" value="PrmC_N"/>
    <property type="match status" value="1"/>
</dbReference>
<dbReference type="InterPro" id="IPR029063">
    <property type="entry name" value="SAM-dependent_MTases_sf"/>
</dbReference>
<dbReference type="InterPro" id="IPR040758">
    <property type="entry name" value="PrmC_N"/>
</dbReference>
<dbReference type="Pfam" id="PF13847">
    <property type="entry name" value="Methyltransf_31"/>
    <property type="match status" value="1"/>
</dbReference>
<feature type="domain" description="Methyltransferase" evidence="5">
    <location>
        <begin position="128"/>
        <end position="276"/>
    </location>
</feature>
<evidence type="ECO:0000256" key="1">
    <source>
        <dbReference type="ARBA" id="ARBA00022603"/>
    </source>
</evidence>
<dbReference type="PANTHER" id="PTHR18895">
    <property type="entry name" value="HEMK METHYLTRANSFERASE"/>
    <property type="match status" value="1"/>
</dbReference>
<feature type="binding site" evidence="4">
    <location>
        <position position="155"/>
    </location>
    <ligand>
        <name>S-adenosyl-L-methionine</name>
        <dbReference type="ChEBI" id="CHEBI:59789"/>
    </ligand>
</feature>
<dbReference type="HAMAP" id="MF_02126">
    <property type="entry name" value="RF_methyltr_PrmC"/>
    <property type="match status" value="1"/>
</dbReference>
<dbReference type="Gene3D" id="3.40.50.150">
    <property type="entry name" value="Vaccinia Virus protein VP39"/>
    <property type="match status" value="1"/>
</dbReference>
<dbReference type="STRING" id="96561.Dole_0473"/>
<dbReference type="CDD" id="cd02440">
    <property type="entry name" value="AdoMet_MTases"/>
    <property type="match status" value="1"/>
</dbReference>
<evidence type="ECO:0000256" key="4">
    <source>
        <dbReference type="HAMAP-Rule" id="MF_02126"/>
    </source>
</evidence>
<evidence type="ECO:0000313" key="8">
    <source>
        <dbReference type="Proteomes" id="UP000008561"/>
    </source>
</evidence>
<dbReference type="AlphaFoldDB" id="A8ZTL9"/>
<keyword evidence="8" id="KW-1185">Reference proteome</keyword>
<comment type="similarity">
    <text evidence="4">Belongs to the protein N5-glutamine methyltransferase family. PrmC subfamily.</text>
</comment>
<evidence type="ECO:0000259" key="6">
    <source>
        <dbReference type="Pfam" id="PF17827"/>
    </source>
</evidence>
<dbReference type="InterPro" id="IPR004556">
    <property type="entry name" value="HemK-like"/>
</dbReference>
<keyword evidence="1 4" id="KW-0489">Methyltransferase</keyword>
<dbReference type="InterPro" id="IPR002052">
    <property type="entry name" value="DNA_methylase_N6_adenine_CS"/>
</dbReference>
<sequence>MPPDTRVWTILDVLSWTATFFSDHRVEAPRVSAELLLAHVLGIKRLDLYLRYDQPLTPDELAAFRSLISRRKAGEPVAYILGEKAFWSMDLVVTPDVLIPRPDTECLVETALSFLAGPGSDTPAERWVLEPATGSGAVVLALAKSHPGCRFFAFDRSTAALAVARKNAVRYDPAHRVVFFASDWFSALGNSASGRFDMIVANPPYVASGDIDHLAPEIGFEPRMALDGGADGLDPVRHILQAAGRFLKPGGRLLIEIGWDQKERVAQVTEQAGLYTAVGFAKDLAGHHRVVHMQRAG</sequence>
<dbReference type="GO" id="GO:0102559">
    <property type="term" value="F:peptide chain release factor N(5)-glutamine methyltransferase activity"/>
    <property type="evidence" value="ECO:0007669"/>
    <property type="project" value="UniProtKB-EC"/>
</dbReference>
<evidence type="ECO:0000256" key="2">
    <source>
        <dbReference type="ARBA" id="ARBA00022679"/>
    </source>
</evidence>
<dbReference type="RefSeq" id="WP_012173902.1">
    <property type="nucleotide sequence ID" value="NC_009943.1"/>
</dbReference>
<comment type="catalytic activity">
    <reaction evidence="4">
        <text>L-glutaminyl-[peptide chain release factor] + S-adenosyl-L-methionine = N(5)-methyl-L-glutaminyl-[peptide chain release factor] + S-adenosyl-L-homocysteine + H(+)</text>
        <dbReference type="Rhea" id="RHEA:42896"/>
        <dbReference type="Rhea" id="RHEA-COMP:10271"/>
        <dbReference type="Rhea" id="RHEA-COMP:10272"/>
        <dbReference type="ChEBI" id="CHEBI:15378"/>
        <dbReference type="ChEBI" id="CHEBI:30011"/>
        <dbReference type="ChEBI" id="CHEBI:57856"/>
        <dbReference type="ChEBI" id="CHEBI:59789"/>
        <dbReference type="ChEBI" id="CHEBI:61891"/>
        <dbReference type="EC" id="2.1.1.297"/>
    </reaction>
</comment>
<dbReference type="InterPro" id="IPR019874">
    <property type="entry name" value="RF_methyltr_PrmC"/>
</dbReference>
<dbReference type="InterPro" id="IPR050320">
    <property type="entry name" value="N5-glutamine_MTase"/>
</dbReference>
<organism evidence="7 8">
    <name type="scientific">Desulfosudis oleivorans (strain DSM 6200 / JCM 39069 / Hxd3)</name>
    <name type="common">Desulfococcus oleovorans</name>
    <dbReference type="NCBI Taxonomy" id="96561"/>
    <lineage>
        <taxon>Bacteria</taxon>
        <taxon>Pseudomonadati</taxon>
        <taxon>Thermodesulfobacteriota</taxon>
        <taxon>Desulfobacteria</taxon>
        <taxon>Desulfobacterales</taxon>
        <taxon>Desulfosudaceae</taxon>
        <taxon>Desulfosudis</taxon>
    </lineage>
</organism>
<feature type="binding site" evidence="4">
    <location>
        <position position="202"/>
    </location>
    <ligand>
        <name>S-adenosyl-L-methionine</name>
        <dbReference type="ChEBI" id="CHEBI:59789"/>
    </ligand>
</feature>
<comment type="function">
    <text evidence="4">Methylates the class 1 translation termination release factors RF1/PrfA and RF2/PrfB on the glutamine residue of the universally conserved GGQ motif.</text>
</comment>
<dbReference type="HOGENOM" id="CLU_018398_3_1_7"/>
<comment type="caution">
    <text evidence="4">Lacks conserved residue(s) required for the propagation of feature annotation.</text>
</comment>
<proteinExistence type="inferred from homology"/>
<gene>
    <name evidence="4" type="primary">prmC</name>
    <name evidence="7" type="ordered locus">Dole_0473</name>
</gene>
<dbReference type="InterPro" id="IPR025714">
    <property type="entry name" value="Methyltranfer_dom"/>
</dbReference>
<feature type="binding site" evidence="4">
    <location>
        <position position="184"/>
    </location>
    <ligand>
        <name>S-adenosyl-L-methionine</name>
        <dbReference type="ChEBI" id="CHEBI:59789"/>
    </ligand>
</feature>
<evidence type="ECO:0000313" key="7">
    <source>
        <dbReference type="EMBL" id="ABW66283.1"/>
    </source>
</evidence>